<dbReference type="GO" id="GO:0018760">
    <property type="term" value="F:thiocyanate hydrolase activity"/>
    <property type="evidence" value="ECO:0007669"/>
    <property type="project" value="UniProtKB-EC"/>
</dbReference>
<dbReference type="Gene3D" id="2.30.30.50">
    <property type="match status" value="1"/>
</dbReference>
<evidence type="ECO:0000313" key="2">
    <source>
        <dbReference type="EMBL" id="SQI33020.1"/>
    </source>
</evidence>
<name>A0A2X4UJB9_9NOCA</name>
<dbReference type="AlphaFoldDB" id="A0A2X4UJB9"/>
<gene>
    <name evidence="2" type="primary">scnA</name>
    <name evidence="2" type="ORF">NCTC10994_02401</name>
</gene>
<feature type="domain" description="Nitrile hydratase beta subunit" evidence="1">
    <location>
        <begin position="3"/>
        <end position="92"/>
    </location>
</feature>
<dbReference type="SUPFAM" id="SSF50090">
    <property type="entry name" value="Electron transport accessory proteins"/>
    <property type="match status" value="1"/>
</dbReference>
<dbReference type="RefSeq" id="WP_072705115.1">
    <property type="nucleotide sequence ID" value="NZ_JAFBBL010000001.1"/>
</dbReference>
<dbReference type="InterPro" id="IPR024690">
    <property type="entry name" value="CN_hydtase_beta_dom_C"/>
</dbReference>
<dbReference type="Proteomes" id="UP000249091">
    <property type="component" value="Chromosome 1"/>
</dbReference>
<dbReference type="EC" id="3.5.5.8" evidence="2"/>
<dbReference type="STRING" id="1219011.GCA_001895045_04178"/>
<accession>A0A2X4UJB9</accession>
<evidence type="ECO:0000313" key="3">
    <source>
        <dbReference type="Proteomes" id="UP000249091"/>
    </source>
</evidence>
<sequence>MTKYQIGDRVTVKDATSLFHTRTQAFVRGHTGVVVEYRPEWVIPEDEAWDRLENGRTEPFYVVRFLQTDLWDPYTGFDVDTLETECSERWLAPAKDEA</sequence>
<evidence type="ECO:0000259" key="1">
    <source>
        <dbReference type="Pfam" id="PF02211"/>
    </source>
</evidence>
<protein>
    <submittedName>
        <fullName evidence="2">Thiocyanate hydrolase subunit alpha</fullName>
        <ecNumber evidence="2">3.5.5.8</ecNumber>
    </submittedName>
</protein>
<dbReference type="EMBL" id="LS483468">
    <property type="protein sequence ID" value="SQI33020.1"/>
    <property type="molecule type" value="Genomic_DNA"/>
</dbReference>
<reference evidence="2 3" key="1">
    <citation type="submission" date="2018-06" db="EMBL/GenBank/DDBJ databases">
        <authorList>
            <consortium name="Pathogen Informatics"/>
            <person name="Doyle S."/>
        </authorList>
    </citation>
    <scope>NUCLEOTIDE SEQUENCE [LARGE SCALE GENOMIC DNA]</scope>
    <source>
        <strain evidence="2 3">NCTC10994</strain>
    </source>
</reference>
<organism evidence="2 3">
    <name type="scientific">Rhodococcus coprophilus</name>
    <dbReference type="NCBI Taxonomy" id="38310"/>
    <lineage>
        <taxon>Bacteria</taxon>
        <taxon>Bacillati</taxon>
        <taxon>Actinomycetota</taxon>
        <taxon>Actinomycetes</taxon>
        <taxon>Mycobacteriales</taxon>
        <taxon>Nocardiaceae</taxon>
        <taxon>Rhodococcus</taxon>
    </lineage>
</organism>
<proteinExistence type="predicted"/>
<dbReference type="InterPro" id="IPR008990">
    <property type="entry name" value="Elect_transpt_acc-like_dom_sf"/>
</dbReference>
<dbReference type="KEGG" id="rcr:NCTC10994_02401"/>
<keyword evidence="2" id="KW-0378">Hydrolase</keyword>
<keyword evidence="3" id="KW-1185">Reference proteome</keyword>
<dbReference type="Pfam" id="PF02211">
    <property type="entry name" value="NHase_beta_C"/>
    <property type="match status" value="1"/>
</dbReference>